<feature type="transmembrane region" description="Helical" evidence="8">
    <location>
        <begin position="362"/>
        <end position="382"/>
    </location>
</feature>
<evidence type="ECO:0000313" key="9">
    <source>
        <dbReference type="EMBL" id="CDM64147.1"/>
    </source>
</evidence>
<dbReference type="GO" id="GO:0008324">
    <property type="term" value="F:monoatomic cation transmembrane transporter activity"/>
    <property type="evidence" value="ECO:0007669"/>
    <property type="project" value="InterPro"/>
</dbReference>
<feature type="transmembrane region" description="Helical" evidence="8">
    <location>
        <begin position="862"/>
        <end position="879"/>
    </location>
</feature>
<evidence type="ECO:0000256" key="3">
    <source>
        <dbReference type="ARBA" id="ARBA00022448"/>
    </source>
</evidence>
<organism evidence="9 10">
    <name type="scientific">Pyrinomonas methylaliphatogenes</name>
    <dbReference type="NCBI Taxonomy" id="454194"/>
    <lineage>
        <taxon>Bacteria</taxon>
        <taxon>Pseudomonadati</taxon>
        <taxon>Acidobacteriota</taxon>
        <taxon>Blastocatellia</taxon>
        <taxon>Blastocatellales</taxon>
        <taxon>Pyrinomonadaceae</taxon>
        <taxon>Pyrinomonas</taxon>
    </lineage>
</organism>
<dbReference type="NCBIfam" id="TIGR00914">
    <property type="entry name" value="2A0601"/>
    <property type="match status" value="1"/>
</dbReference>
<dbReference type="SUPFAM" id="SSF82693">
    <property type="entry name" value="Multidrug efflux transporter AcrB pore domain, PN1, PN2, PC1 and PC2 subdomains"/>
    <property type="match status" value="3"/>
</dbReference>
<keyword evidence="7 8" id="KW-0472">Membrane</keyword>
<evidence type="ECO:0000256" key="8">
    <source>
        <dbReference type="SAM" id="Phobius"/>
    </source>
</evidence>
<dbReference type="InterPro" id="IPR004763">
    <property type="entry name" value="CusA-like"/>
</dbReference>
<dbReference type="PRINTS" id="PR00702">
    <property type="entry name" value="ACRIFLAVINRP"/>
</dbReference>
<dbReference type="Gene3D" id="3.30.70.1430">
    <property type="entry name" value="Multidrug efflux transporter AcrB pore domain"/>
    <property type="match status" value="2"/>
</dbReference>
<dbReference type="Gene3D" id="1.20.1640.10">
    <property type="entry name" value="Multidrug efflux transporter AcrB transmembrane domain"/>
    <property type="match status" value="2"/>
</dbReference>
<dbReference type="InterPro" id="IPR001036">
    <property type="entry name" value="Acrflvin-R"/>
</dbReference>
<evidence type="ECO:0000256" key="5">
    <source>
        <dbReference type="ARBA" id="ARBA00022692"/>
    </source>
</evidence>
<feature type="transmembrane region" description="Helical" evidence="8">
    <location>
        <begin position="514"/>
        <end position="540"/>
    </location>
</feature>
<dbReference type="GO" id="GO:0042910">
    <property type="term" value="F:xenobiotic transmembrane transporter activity"/>
    <property type="evidence" value="ECO:0007669"/>
    <property type="project" value="TreeGrafter"/>
</dbReference>
<dbReference type="Pfam" id="PF00873">
    <property type="entry name" value="ACR_tran"/>
    <property type="match status" value="1"/>
</dbReference>
<proteinExistence type="inferred from homology"/>
<keyword evidence="6 8" id="KW-1133">Transmembrane helix</keyword>
<evidence type="ECO:0000256" key="2">
    <source>
        <dbReference type="ARBA" id="ARBA00010942"/>
    </source>
</evidence>
<dbReference type="RefSeq" id="WP_211197565.1">
    <property type="nucleotide sequence ID" value="NZ_CBXV010000001.1"/>
</dbReference>
<evidence type="ECO:0000256" key="7">
    <source>
        <dbReference type="ARBA" id="ARBA00023136"/>
    </source>
</evidence>
<feature type="transmembrane region" description="Helical" evidence="8">
    <location>
        <begin position="431"/>
        <end position="454"/>
    </location>
</feature>
<dbReference type="STRING" id="454194.PYK22_00139"/>
<dbReference type="InterPro" id="IPR027463">
    <property type="entry name" value="AcrB_DN_DC_subdom"/>
</dbReference>
<comment type="subcellular location">
    <subcellularLocation>
        <location evidence="1">Cell membrane</location>
        <topology evidence="1">Multi-pass membrane protein</topology>
    </subcellularLocation>
</comment>
<evidence type="ECO:0000256" key="4">
    <source>
        <dbReference type="ARBA" id="ARBA00022475"/>
    </source>
</evidence>
<feature type="transmembrane region" description="Helical" evidence="8">
    <location>
        <begin position="915"/>
        <end position="937"/>
    </location>
</feature>
<dbReference type="PANTHER" id="PTHR32063:SF12">
    <property type="entry name" value="CATION EFFLUX SYSTEM PROTEIN"/>
    <property type="match status" value="1"/>
</dbReference>
<feature type="transmembrane region" description="Helical" evidence="8">
    <location>
        <begin position="466"/>
        <end position="493"/>
    </location>
</feature>
<comment type="similarity">
    <text evidence="2">Belongs to the resistance-nodulation-cell division (RND) (TC 2.A.6) family.</text>
</comment>
<evidence type="ECO:0000256" key="1">
    <source>
        <dbReference type="ARBA" id="ARBA00004651"/>
    </source>
</evidence>
<feature type="transmembrane region" description="Helical" evidence="8">
    <location>
        <begin position="339"/>
        <end position="355"/>
    </location>
</feature>
<sequence length="1024" mass="111382">MIAQRIVAFALRQKFLIVALSFLIALGGALAFRALPVEAFPDVIDTQVQIITQWPGHAAEEVEKQITFPIETEVNGTPRLAVLRSISLFGLSIVTATFEDGTDDYFARAQIVERLQNVTLPEGVQAQLGPLASATGEIYRYTIQAPPDMPLIEVKALQDWTLERAYRSVPGVADVVSFGGGTKQFQVLVDPAKLRRFGLTLGQVFAAVKNGNGNAGGNFIQHGAEEYVVRGIGLIRDEDDIRNIVITARDGTPIRVGQIAEVRVDAGVRRGIVGRDDKPDVVEGIVLLRRGENALETLKRVEAKTEELNASLPAGVRIVPHYDRTELINRTVHTVERNLIEGALLVVLVLFIFLFDVRAALVVAVVIPFALLVAFGLCYLFGIPANLISLGAIDFGIIVDGAVVMVEAIFGKLVHEPSDERSIDERITEAAGEVGIPILFSQLIIILALIPIFTLQRVEGKLFRPLAFTISFAMCGALLCSLTLIPVLCSLVLRRTQERANPLMRIAQRIYAPVLRYSLLNRAATFAVIISAVLIGAIVFSQLGTDFLPKLDEGAIWVRATMPNSISLAAAAELTPKMRQILRSFPEVKTTVTQLGRPDDGTDPAGVNNAETFVDLRPKDEWRPGMTKEKLIAEMEAKLKTIPGVIYDFSQPITDNVDEAVSGVKGAPNSIKIFGDDLGELQRLANEIKAAIADVPGIAQLSADQLAGQAQLQIEIDRARAARYGLNVSDVQDVVETAIGGKVASQVVQGERRFDLVVRLIPEARIDVESIGSISVATPDGQQVPLRDIANLVVKQGYTYINREANQRRTVVRFDVRGRDLGSAIADAQRAVREKVRIPPGYRIIWSGQFENQQRAVARLKVILPVTVLMIFMVLYAAFNSVEDALIILLCVPFGAVGGVLALELTGQTLSVSAIIGFIALFGFSVLIGMLLVSAFNHKRRRAFNLREAVMAGARQQLRPVLMTASLAMLGLLPAAVSTEPGSEVQKPLAIVIIGGLCTATVLTLIAMPLIYELVKRPRRTQSR</sequence>
<dbReference type="EMBL" id="CBXV010000001">
    <property type="protein sequence ID" value="CDM64147.1"/>
    <property type="molecule type" value="Genomic_DNA"/>
</dbReference>
<keyword evidence="10" id="KW-1185">Reference proteome</keyword>
<feature type="transmembrane region" description="Helical" evidence="8">
    <location>
        <begin position="958"/>
        <end position="977"/>
    </location>
</feature>
<evidence type="ECO:0000256" key="6">
    <source>
        <dbReference type="ARBA" id="ARBA00022989"/>
    </source>
</evidence>
<dbReference type="SUPFAM" id="SSF82714">
    <property type="entry name" value="Multidrug efflux transporter AcrB TolC docking domain, DN and DC subdomains"/>
    <property type="match status" value="2"/>
</dbReference>
<reference evidence="9 10" key="2">
    <citation type="submission" date="2015-01" db="EMBL/GenBank/DDBJ databases">
        <title>Complete genome sequence of Pyrinomonas methylaliphatogenes type strain K22T.</title>
        <authorList>
            <person name="Lee K.C.Y."/>
            <person name="Power J.F."/>
            <person name="Dunfield P.F."/>
            <person name="Morgan X.C."/>
            <person name="Huttenhower C."/>
            <person name="Stott M.B."/>
        </authorList>
    </citation>
    <scope>NUCLEOTIDE SEQUENCE [LARGE SCALE GENOMIC DNA]</scope>
    <source>
        <strain evidence="9 10">K22</strain>
    </source>
</reference>
<dbReference type="Gene3D" id="3.30.70.1320">
    <property type="entry name" value="Multidrug efflux transporter AcrB pore domain like"/>
    <property type="match status" value="1"/>
</dbReference>
<reference evidence="9 10" key="1">
    <citation type="submission" date="2013-12" db="EMBL/GenBank/DDBJ databases">
        <authorList>
            <person name="Stott M."/>
        </authorList>
    </citation>
    <scope>NUCLEOTIDE SEQUENCE [LARGE SCALE GENOMIC DNA]</scope>
    <source>
        <strain evidence="9 10">K22</strain>
    </source>
</reference>
<keyword evidence="5 8" id="KW-0812">Transmembrane</keyword>
<dbReference type="Proteomes" id="UP000031518">
    <property type="component" value="Unassembled WGS sequence"/>
</dbReference>
<protein>
    <submittedName>
        <fullName evidence="9">Heavy metal efflux pump, cobalt-zinc-cadmium</fullName>
    </submittedName>
</protein>
<feature type="transmembrane region" description="Helical" evidence="8">
    <location>
        <begin position="886"/>
        <end position="903"/>
    </location>
</feature>
<gene>
    <name evidence="9" type="ORF">PYK22_00139</name>
</gene>
<evidence type="ECO:0000313" key="10">
    <source>
        <dbReference type="Proteomes" id="UP000031518"/>
    </source>
</evidence>
<dbReference type="AlphaFoldDB" id="A0A0B6WTZ2"/>
<accession>A0A0B6WTZ2</accession>
<dbReference type="SUPFAM" id="SSF82866">
    <property type="entry name" value="Multidrug efflux transporter AcrB transmembrane domain"/>
    <property type="match status" value="2"/>
</dbReference>
<dbReference type="Gene3D" id="3.30.70.1440">
    <property type="entry name" value="Multidrug efflux transporter AcrB pore domain"/>
    <property type="match status" value="1"/>
</dbReference>
<feature type="transmembrane region" description="Helical" evidence="8">
    <location>
        <begin position="989"/>
        <end position="1015"/>
    </location>
</feature>
<dbReference type="Gene3D" id="3.30.2090.10">
    <property type="entry name" value="Multidrug efflux transporter AcrB TolC docking domain, DN and DC subdomains"/>
    <property type="match status" value="2"/>
</dbReference>
<dbReference type="PANTHER" id="PTHR32063">
    <property type="match status" value="1"/>
</dbReference>
<dbReference type="GO" id="GO:0005886">
    <property type="term" value="C:plasma membrane"/>
    <property type="evidence" value="ECO:0007669"/>
    <property type="project" value="UniProtKB-SubCell"/>
</dbReference>
<keyword evidence="4" id="KW-1003">Cell membrane</keyword>
<keyword evidence="3" id="KW-0813">Transport</keyword>
<name>A0A0B6WTZ2_9BACT</name>